<dbReference type="PANTHER" id="PTHR20854">
    <property type="entry name" value="INOSITOL MONOPHOSPHATASE"/>
    <property type="match status" value="1"/>
</dbReference>
<dbReference type="EMBL" id="CAEZWE010000015">
    <property type="protein sequence ID" value="CAB4647775.1"/>
    <property type="molecule type" value="Genomic_DNA"/>
</dbReference>
<dbReference type="Gene3D" id="3.30.540.10">
    <property type="entry name" value="Fructose-1,6-Bisphosphatase, subunit A, domain 1"/>
    <property type="match status" value="1"/>
</dbReference>
<proteinExistence type="predicted"/>
<dbReference type="PANTHER" id="PTHR20854:SF4">
    <property type="entry name" value="INOSITOL-1-MONOPHOSPHATASE-RELATED"/>
    <property type="match status" value="1"/>
</dbReference>
<comment type="catalytic activity">
    <reaction evidence="1">
        <text>a myo-inositol phosphate + H2O = myo-inositol + phosphate</text>
        <dbReference type="Rhea" id="RHEA:24056"/>
        <dbReference type="ChEBI" id="CHEBI:15377"/>
        <dbReference type="ChEBI" id="CHEBI:17268"/>
        <dbReference type="ChEBI" id="CHEBI:43474"/>
        <dbReference type="ChEBI" id="CHEBI:84139"/>
        <dbReference type="EC" id="3.1.3.25"/>
    </reaction>
</comment>
<protein>
    <recommendedName>
        <fullName evidence="3">inositol-phosphate phosphatase</fullName>
        <ecNumber evidence="3">3.1.3.25</ecNumber>
    </recommendedName>
</protein>
<organism evidence="7">
    <name type="scientific">freshwater metagenome</name>
    <dbReference type="NCBI Taxonomy" id="449393"/>
    <lineage>
        <taxon>unclassified sequences</taxon>
        <taxon>metagenomes</taxon>
        <taxon>ecological metagenomes</taxon>
    </lineage>
</organism>
<name>A0A6J6CSI9_9ZZZZ</name>
<dbReference type="EC" id="3.1.3.25" evidence="3"/>
<dbReference type="PRINTS" id="PR00377">
    <property type="entry name" value="IMPHPHTASES"/>
</dbReference>
<dbReference type="CDD" id="cd01639">
    <property type="entry name" value="IMPase"/>
    <property type="match status" value="1"/>
</dbReference>
<dbReference type="GO" id="GO:0006020">
    <property type="term" value="P:inositol metabolic process"/>
    <property type="evidence" value="ECO:0007669"/>
    <property type="project" value="TreeGrafter"/>
</dbReference>
<keyword evidence="4" id="KW-0479">Metal-binding</keyword>
<evidence type="ECO:0000313" key="7">
    <source>
        <dbReference type="EMBL" id="CAB4554247.1"/>
    </source>
</evidence>
<keyword evidence="6" id="KW-0460">Magnesium</keyword>
<dbReference type="FunFam" id="3.30.540.10:FF:000003">
    <property type="entry name" value="Inositol-1-monophosphatase"/>
    <property type="match status" value="1"/>
</dbReference>
<dbReference type="Gene3D" id="3.40.190.80">
    <property type="match status" value="1"/>
</dbReference>
<evidence type="ECO:0000313" key="8">
    <source>
        <dbReference type="EMBL" id="CAB4647775.1"/>
    </source>
</evidence>
<gene>
    <name evidence="7" type="ORF">UFOPK1572_00387</name>
    <name evidence="8" type="ORF">UFOPK2169_00554</name>
</gene>
<dbReference type="GO" id="GO:0008934">
    <property type="term" value="F:inositol monophosphate 1-phosphatase activity"/>
    <property type="evidence" value="ECO:0007669"/>
    <property type="project" value="InterPro"/>
</dbReference>
<accession>A0A6J6CSI9</accession>
<dbReference type="InterPro" id="IPR000760">
    <property type="entry name" value="Inositol_monophosphatase-like"/>
</dbReference>
<dbReference type="SUPFAM" id="SSF56655">
    <property type="entry name" value="Carbohydrate phosphatase"/>
    <property type="match status" value="1"/>
</dbReference>
<dbReference type="AlphaFoldDB" id="A0A6J6CSI9"/>
<sequence length="266" mass="28332">MSSQVLHTDLRSIAEQLARQAGDMALAGRKSGAVSAETKSSPTDMVTQFDRASEAMITTGLHELRPLDAIIGEEGASKTGTSGITWHIDPIDGTSNFYFDIPMWAVSIGAADAHGPLVGAVYAPALGEMFTAARGQGATCNGAPITCRENTVLTDALVCTGYSYRIHERMQHAQRVAHMMTEIRDIRRCGAAAIDLCFVASGRYDAYFEEHLHSWDLVAGQIIATEAGAVVTDFAGGVVTPRQVLAASPGIQRALIDLIAHSTKDE</sequence>
<evidence type="ECO:0000256" key="5">
    <source>
        <dbReference type="ARBA" id="ARBA00022801"/>
    </source>
</evidence>
<evidence type="ECO:0000256" key="4">
    <source>
        <dbReference type="ARBA" id="ARBA00022723"/>
    </source>
</evidence>
<evidence type="ECO:0000256" key="2">
    <source>
        <dbReference type="ARBA" id="ARBA00001946"/>
    </source>
</evidence>
<dbReference type="PROSITE" id="PS00629">
    <property type="entry name" value="IMP_1"/>
    <property type="match status" value="1"/>
</dbReference>
<evidence type="ECO:0000256" key="6">
    <source>
        <dbReference type="ARBA" id="ARBA00022842"/>
    </source>
</evidence>
<dbReference type="GO" id="GO:0046872">
    <property type="term" value="F:metal ion binding"/>
    <property type="evidence" value="ECO:0007669"/>
    <property type="project" value="UniProtKB-KW"/>
</dbReference>
<dbReference type="EMBL" id="CAEZTC010000033">
    <property type="protein sequence ID" value="CAB4554247.1"/>
    <property type="molecule type" value="Genomic_DNA"/>
</dbReference>
<evidence type="ECO:0000256" key="3">
    <source>
        <dbReference type="ARBA" id="ARBA00013106"/>
    </source>
</evidence>
<dbReference type="Pfam" id="PF00459">
    <property type="entry name" value="Inositol_P"/>
    <property type="match status" value="1"/>
</dbReference>
<evidence type="ECO:0000256" key="1">
    <source>
        <dbReference type="ARBA" id="ARBA00001033"/>
    </source>
</evidence>
<dbReference type="InterPro" id="IPR033942">
    <property type="entry name" value="IMPase"/>
</dbReference>
<reference evidence="7" key="1">
    <citation type="submission" date="2020-05" db="EMBL/GenBank/DDBJ databases">
        <authorList>
            <person name="Chiriac C."/>
            <person name="Salcher M."/>
            <person name="Ghai R."/>
            <person name="Kavagutti S V."/>
        </authorList>
    </citation>
    <scope>NUCLEOTIDE SEQUENCE</scope>
</reference>
<dbReference type="GO" id="GO:0007165">
    <property type="term" value="P:signal transduction"/>
    <property type="evidence" value="ECO:0007669"/>
    <property type="project" value="TreeGrafter"/>
</dbReference>
<keyword evidence="5" id="KW-0378">Hydrolase</keyword>
<comment type="cofactor">
    <cofactor evidence="2">
        <name>Mg(2+)</name>
        <dbReference type="ChEBI" id="CHEBI:18420"/>
    </cofactor>
</comment>
<dbReference type="InterPro" id="IPR020583">
    <property type="entry name" value="Inositol_monoP_metal-BS"/>
</dbReference>